<sequence>TDKCLNGATADRIRLVAAPFPFLSSSFFSSFSSTASAVLSVSSTFLRCSGDILASAASSAAAIRSSADLGTAGFSSS</sequence>
<dbReference type="AlphaFoldDB" id="A0AAN5CEH9"/>
<evidence type="ECO:0000313" key="2">
    <source>
        <dbReference type="Proteomes" id="UP001328107"/>
    </source>
</evidence>
<reference evidence="2" key="1">
    <citation type="submission" date="2022-10" db="EMBL/GenBank/DDBJ databases">
        <title>Genome assembly of Pristionchus species.</title>
        <authorList>
            <person name="Yoshida K."/>
            <person name="Sommer R.J."/>
        </authorList>
    </citation>
    <scope>NUCLEOTIDE SEQUENCE [LARGE SCALE GENOMIC DNA]</scope>
    <source>
        <strain evidence="2">RS5460</strain>
    </source>
</reference>
<comment type="caution">
    <text evidence="1">The sequence shown here is derived from an EMBL/GenBank/DDBJ whole genome shotgun (WGS) entry which is preliminary data.</text>
</comment>
<accession>A0AAN5CEH9</accession>
<organism evidence="1 2">
    <name type="scientific">Pristionchus mayeri</name>
    <dbReference type="NCBI Taxonomy" id="1317129"/>
    <lineage>
        <taxon>Eukaryota</taxon>
        <taxon>Metazoa</taxon>
        <taxon>Ecdysozoa</taxon>
        <taxon>Nematoda</taxon>
        <taxon>Chromadorea</taxon>
        <taxon>Rhabditida</taxon>
        <taxon>Rhabditina</taxon>
        <taxon>Diplogasteromorpha</taxon>
        <taxon>Diplogasteroidea</taxon>
        <taxon>Neodiplogasteridae</taxon>
        <taxon>Pristionchus</taxon>
    </lineage>
</organism>
<proteinExistence type="predicted"/>
<name>A0AAN5CEH9_9BILA</name>
<dbReference type="EMBL" id="BTRK01000002">
    <property type="protein sequence ID" value="GMR38811.1"/>
    <property type="molecule type" value="Genomic_DNA"/>
</dbReference>
<gene>
    <name evidence="1" type="ORF">PMAYCL1PPCAC_09006</name>
</gene>
<feature type="non-terminal residue" evidence="1">
    <location>
        <position position="1"/>
    </location>
</feature>
<evidence type="ECO:0000313" key="1">
    <source>
        <dbReference type="EMBL" id="GMR38811.1"/>
    </source>
</evidence>
<keyword evidence="2" id="KW-1185">Reference proteome</keyword>
<protein>
    <submittedName>
        <fullName evidence="1">Uncharacterized protein</fullName>
    </submittedName>
</protein>
<dbReference type="Proteomes" id="UP001328107">
    <property type="component" value="Unassembled WGS sequence"/>
</dbReference>